<dbReference type="Proteomes" id="UP000799757">
    <property type="component" value="Unassembled WGS sequence"/>
</dbReference>
<dbReference type="PANTHER" id="PTHR31294:SF8">
    <property type="entry name" value="KERATIN-ASSOCIATED PROTEIN 21-1-RELATED"/>
    <property type="match status" value="1"/>
</dbReference>
<feature type="region of interest" description="Disordered" evidence="2">
    <location>
        <begin position="438"/>
        <end position="480"/>
    </location>
</feature>
<evidence type="ECO:0000256" key="2">
    <source>
        <dbReference type="SAM" id="MobiDB-lite"/>
    </source>
</evidence>
<dbReference type="OrthoDB" id="3799675at2759"/>
<feature type="coiled-coil region" evidence="1">
    <location>
        <begin position="223"/>
        <end position="257"/>
    </location>
</feature>
<keyword evidence="4" id="KW-1185">Reference proteome</keyword>
<proteinExistence type="predicted"/>
<evidence type="ECO:0008006" key="5">
    <source>
        <dbReference type="Google" id="ProtNLM"/>
    </source>
</evidence>
<sequence length="615" mass="70926">MSSTELSSAWDPLCKEDNGVEGKTIGVGMFTHGTSIPIKSIRTQDGETDFLQAAETRVEWASTHMDELWMAKWDAEKKMVMSRKRDADALSDLRTKLKLSDSDCSYLRRTQAWHSDQTRAVKKSCDTEIEKMKYKMEDLEHREHKLVEGEAELKRSQSDFKGYRDYNAAIKNLGDRIEKATAEMKILVSGKPRAGQSFEKWEKSNCRPEMRLVEFTSRVENERKKIQTEHAAEMKVIEDLKNQVEEMATKNKNAAEELVTDRLTLAEEQEQWRLSRTRDLGGIELDSILETRIRQELGQIKIELREDAFTDCYAFAKEDLDQLKPNLIAEGYVDGYDQGREEGYDQGYENGHVVGFKEGIDEGHTKGFEEGVEYGHSEGYKDGHADDHQSNYTQGHDEGYKEDFSYGQPENKDEHYADGYDAGREVSHDISIKESYEEGYKEGRSKGYRVGNDDGYDEGYEECESRGREKGRKRGYDRGYNKGYDEGYGEGYDNGYQDGDKNGFRSGHEFAARKLKAECIDREFAAYHEAMCAKGGKVMNPVHLKPFHFQKAHHDSKDPYWKGRALMEYLHKSDLTHDTKSRWYKSYETSHNLYLKGSKFQNNGYFRGIEDGWDV</sequence>
<feature type="coiled-coil region" evidence="1">
    <location>
        <begin position="122"/>
        <end position="183"/>
    </location>
</feature>
<reference evidence="3" key="1">
    <citation type="journal article" date="2020" name="Stud. Mycol.">
        <title>101 Dothideomycetes genomes: a test case for predicting lifestyles and emergence of pathogens.</title>
        <authorList>
            <person name="Haridas S."/>
            <person name="Albert R."/>
            <person name="Binder M."/>
            <person name="Bloem J."/>
            <person name="Labutti K."/>
            <person name="Salamov A."/>
            <person name="Andreopoulos B."/>
            <person name="Baker S."/>
            <person name="Barry K."/>
            <person name="Bills G."/>
            <person name="Bluhm B."/>
            <person name="Cannon C."/>
            <person name="Castanera R."/>
            <person name="Culley D."/>
            <person name="Daum C."/>
            <person name="Ezra D."/>
            <person name="Gonzalez J."/>
            <person name="Henrissat B."/>
            <person name="Kuo A."/>
            <person name="Liang C."/>
            <person name="Lipzen A."/>
            <person name="Lutzoni F."/>
            <person name="Magnuson J."/>
            <person name="Mondo S."/>
            <person name="Nolan M."/>
            <person name="Ohm R."/>
            <person name="Pangilinan J."/>
            <person name="Park H.-J."/>
            <person name="Ramirez L."/>
            <person name="Alfaro M."/>
            <person name="Sun H."/>
            <person name="Tritt A."/>
            <person name="Yoshinaga Y."/>
            <person name="Zwiers L.-H."/>
            <person name="Turgeon B."/>
            <person name="Goodwin S."/>
            <person name="Spatafora J."/>
            <person name="Crous P."/>
            <person name="Grigoriev I."/>
        </authorList>
    </citation>
    <scope>NUCLEOTIDE SEQUENCE</scope>
    <source>
        <strain evidence="3">CBS 109.77</strain>
    </source>
</reference>
<evidence type="ECO:0000256" key="1">
    <source>
        <dbReference type="SAM" id="Coils"/>
    </source>
</evidence>
<feature type="compositionally biased region" description="Basic and acidic residues" evidence="2">
    <location>
        <begin position="463"/>
        <end position="480"/>
    </location>
</feature>
<dbReference type="EMBL" id="MU002281">
    <property type="protein sequence ID" value="KAF2787770.1"/>
    <property type="molecule type" value="Genomic_DNA"/>
</dbReference>
<gene>
    <name evidence="3" type="ORF">K505DRAFT_342657</name>
</gene>
<dbReference type="PANTHER" id="PTHR31294">
    <property type="match status" value="1"/>
</dbReference>
<feature type="region of interest" description="Disordered" evidence="2">
    <location>
        <begin position="373"/>
        <end position="418"/>
    </location>
</feature>
<evidence type="ECO:0000313" key="4">
    <source>
        <dbReference type="Proteomes" id="UP000799757"/>
    </source>
</evidence>
<organism evidence="3 4">
    <name type="scientific">Melanomma pulvis-pyrius CBS 109.77</name>
    <dbReference type="NCBI Taxonomy" id="1314802"/>
    <lineage>
        <taxon>Eukaryota</taxon>
        <taxon>Fungi</taxon>
        <taxon>Dikarya</taxon>
        <taxon>Ascomycota</taxon>
        <taxon>Pezizomycotina</taxon>
        <taxon>Dothideomycetes</taxon>
        <taxon>Pleosporomycetidae</taxon>
        <taxon>Pleosporales</taxon>
        <taxon>Melanommataceae</taxon>
        <taxon>Melanomma</taxon>
    </lineage>
</organism>
<name>A0A6A6WU82_9PLEO</name>
<dbReference type="AlphaFoldDB" id="A0A6A6WU82"/>
<protein>
    <recommendedName>
        <fullName evidence="5">Essential protein Yae1 N-terminal domain-containing protein</fullName>
    </recommendedName>
</protein>
<accession>A0A6A6WU82</accession>
<keyword evidence="1" id="KW-0175">Coiled coil</keyword>
<evidence type="ECO:0000313" key="3">
    <source>
        <dbReference type="EMBL" id="KAF2787770.1"/>
    </source>
</evidence>